<dbReference type="STRING" id="1058.SAMN05421783_102110"/>
<evidence type="ECO:0000256" key="5">
    <source>
        <dbReference type="ARBA" id="ARBA00023136"/>
    </source>
</evidence>
<dbReference type="AlphaFoldDB" id="A0A1H2RNL9"/>
<dbReference type="GO" id="GO:0005886">
    <property type="term" value="C:plasma membrane"/>
    <property type="evidence" value="ECO:0007669"/>
    <property type="project" value="UniProtKB-SubCell"/>
</dbReference>
<name>A0A1H2RNL9_THIRO</name>
<keyword evidence="8" id="KW-1185">Reference proteome</keyword>
<accession>A0A1H2RNL9</accession>
<keyword evidence="2" id="KW-1003">Cell membrane</keyword>
<proteinExistence type="predicted"/>
<dbReference type="PANTHER" id="PTHR43646">
    <property type="entry name" value="GLYCOSYLTRANSFERASE"/>
    <property type="match status" value="1"/>
</dbReference>
<dbReference type="InterPro" id="IPR001173">
    <property type="entry name" value="Glyco_trans_2-like"/>
</dbReference>
<keyword evidence="3" id="KW-0328">Glycosyltransferase</keyword>
<reference evidence="8" key="1">
    <citation type="submission" date="2016-10" db="EMBL/GenBank/DDBJ databases">
        <authorList>
            <person name="Varghese N."/>
            <person name="Submissions S."/>
        </authorList>
    </citation>
    <scope>NUCLEOTIDE SEQUENCE [LARGE SCALE GENOMIC DNA]</scope>
    <source>
        <strain evidence="8">DSM 217</strain>
    </source>
</reference>
<dbReference type="SUPFAM" id="SSF53448">
    <property type="entry name" value="Nucleotide-diphospho-sugar transferases"/>
    <property type="match status" value="1"/>
</dbReference>
<dbReference type="InterPro" id="IPR029044">
    <property type="entry name" value="Nucleotide-diphossugar_trans"/>
</dbReference>
<comment type="subcellular location">
    <subcellularLocation>
        <location evidence="1">Cell membrane</location>
    </subcellularLocation>
</comment>
<dbReference type="Gene3D" id="3.90.550.10">
    <property type="entry name" value="Spore Coat Polysaccharide Biosynthesis Protein SpsA, Chain A"/>
    <property type="match status" value="1"/>
</dbReference>
<evidence type="ECO:0000259" key="6">
    <source>
        <dbReference type="Pfam" id="PF00535"/>
    </source>
</evidence>
<dbReference type="EMBL" id="FNNZ01000002">
    <property type="protein sequence ID" value="SDW21062.1"/>
    <property type="molecule type" value="Genomic_DNA"/>
</dbReference>
<evidence type="ECO:0000256" key="2">
    <source>
        <dbReference type="ARBA" id="ARBA00022475"/>
    </source>
</evidence>
<feature type="domain" description="Glycosyltransferase 2-like" evidence="6">
    <location>
        <begin position="8"/>
        <end position="149"/>
    </location>
</feature>
<dbReference type="Proteomes" id="UP000198816">
    <property type="component" value="Unassembled WGS sequence"/>
</dbReference>
<protein>
    <submittedName>
        <fullName evidence="7">Glycosyl transferase family 2</fullName>
    </submittedName>
</protein>
<keyword evidence="5" id="KW-0472">Membrane</keyword>
<evidence type="ECO:0000313" key="8">
    <source>
        <dbReference type="Proteomes" id="UP000198816"/>
    </source>
</evidence>
<dbReference type="Pfam" id="PF00535">
    <property type="entry name" value="Glycos_transf_2"/>
    <property type="match status" value="1"/>
</dbReference>
<dbReference type="GO" id="GO:0016757">
    <property type="term" value="F:glycosyltransferase activity"/>
    <property type="evidence" value="ECO:0007669"/>
    <property type="project" value="UniProtKB-KW"/>
</dbReference>
<keyword evidence="4 7" id="KW-0808">Transferase</keyword>
<dbReference type="RefSeq" id="WP_093028088.1">
    <property type="nucleotide sequence ID" value="NZ_FNNZ01000002.1"/>
</dbReference>
<evidence type="ECO:0000256" key="4">
    <source>
        <dbReference type="ARBA" id="ARBA00022679"/>
    </source>
</evidence>
<organism evidence="7 8">
    <name type="scientific">Thiocapsa roseopersicina</name>
    <dbReference type="NCBI Taxonomy" id="1058"/>
    <lineage>
        <taxon>Bacteria</taxon>
        <taxon>Pseudomonadati</taxon>
        <taxon>Pseudomonadota</taxon>
        <taxon>Gammaproteobacteria</taxon>
        <taxon>Chromatiales</taxon>
        <taxon>Chromatiaceae</taxon>
        <taxon>Thiocapsa</taxon>
    </lineage>
</organism>
<dbReference type="OrthoDB" id="9797391at2"/>
<sequence>MLPADITLILPTRDEAHNIRQFLASVPAQIRLIVVDASRDETPDLIETLRPERTLVMREPGSVTQARQRGADLARTEWLLFSDADILFPPGYFEKLACLSESAVYYGPKLSTDRFRAYYNRIARAQALSHACGIPAASGSNLLIRRDALACVGGFDLRLTCNEDSEVVWRLRRAGFRVSFRKDLVVHATDHRRIAGSRWNKTRHSITRCILLYTNLMPVKYRTYDWGYWQHRDG</sequence>
<evidence type="ECO:0000313" key="7">
    <source>
        <dbReference type="EMBL" id="SDW21062.1"/>
    </source>
</evidence>
<gene>
    <name evidence="7" type="ORF">SAMN05421783_102110</name>
</gene>
<evidence type="ECO:0000256" key="3">
    <source>
        <dbReference type="ARBA" id="ARBA00022676"/>
    </source>
</evidence>
<evidence type="ECO:0000256" key="1">
    <source>
        <dbReference type="ARBA" id="ARBA00004236"/>
    </source>
</evidence>
<dbReference type="PANTHER" id="PTHR43646:SF2">
    <property type="entry name" value="GLYCOSYLTRANSFERASE 2-LIKE DOMAIN-CONTAINING PROTEIN"/>
    <property type="match status" value="1"/>
</dbReference>